<dbReference type="Proteomes" id="UP001060164">
    <property type="component" value="Chromosome"/>
</dbReference>
<dbReference type="EMBL" id="CP102290">
    <property type="protein sequence ID" value="UWP58072.1"/>
    <property type="molecule type" value="Genomic_DNA"/>
</dbReference>
<evidence type="ECO:0000313" key="1">
    <source>
        <dbReference type="EMBL" id="UWP58072.1"/>
    </source>
</evidence>
<accession>A0ABY5VCZ7</accession>
<reference evidence="1" key="1">
    <citation type="journal article" date="2022" name="Cell">
        <title>Design, construction, and in vivo augmentation of a complex gut microbiome.</title>
        <authorList>
            <person name="Cheng A.G."/>
            <person name="Ho P.Y."/>
            <person name="Aranda-Diaz A."/>
            <person name="Jain S."/>
            <person name="Yu F.B."/>
            <person name="Meng X."/>
            <person name="Wang M."/>
            <person name="Iakiviak M."/>
            <person name="Nagashima K."/>
            <person name="Zhao A."/>
            <person name="Murugkar P."/>
            <person name="Patil A."/>
            <person name="Atabakhsh K."/>
            <person name="Weakley A."/>
            <person name="Yan J."/>
            <person name="Brumbaugh A.R."/>
            <person name="Higginbottom S."/>
            <person name="Dimas A."/>
            <person name="Shiver A.L."/>
            <person name="Deutschbauer A."/>
            <person name="Neff N."/>
            <person name="Sonnenburg J.L."/>
            <person name="Huang K.C."/>
            <person name="Fischbach M.A."/>
        </authorList>
    </citation>
    <scope>NUCLEOTIDE SEQUENCE</scope>
    <source>
        <strain evidence="1">DSM 19829</strain>
    </source>
</reference>
<evidence type="ECO:0008006" key="3">
    <source>
        <dbReference type="Google" id="ProtNLM"/>
    </source>
</evidence>
<name>A0ABY5VCZ7_9FIRM</name>
<proteinExistence type="predicted"/>
<gene>
    <name evidence="1" type="ORF">NQ502_11790</name>
</gene>
<keyword evidence="2" id="KW-1185">Reference proteome</keyword>
<protein>
    <recommendedName>
        <fullName evidence="3">Phage transcriptional regulator, RinA family</fullName>
    </recommendedName>
</protein>
<dbReference type="RefSeq" id="WP_028528530.1">
    <property type="nucleotide sequence ID" value="NZ_CABLBR010000012.1"/>
</dbReference>
<sequence length="144" mass="17451">MQERTITDILKNKKQMIRNIAEKRRHIYEDLRFLEKQMTAANEQGEQETYGCEIKQQIGRMQDTLGELKREECRILMVWEAFYKLDHAMFELMNRLYVRKETWYTVESELHVSHEYVKAKRKEALGIIREALEQGEDRYHLGRP</sequence>
<evidence type="ECO:0000313" key="2">
    <source>
        <dbReference type="Proteomes" id="UP001060164"/>
    </source>
</evidence>
<organism evidence="1 2">
    <name type="scientific">Ruminococcus gauvreauii</name>
    <dbReference type="NCBI Taxonomy" id="438033"/>
    <lineage>
        <taxon>Bacteria</taxon>
        <taxon>Bacillati</taxon>
        <taxon>Bacillota</taxon>
        <taxon>Clostridia</taxon>
        <taxon>Eubacteriales</taxon>
        <taxon>Oscillospiraceae</taxon>
        <taxon>Ruminococcus</taxon>
    </lineage>
</organism>